<evidence type="ECO:0000313" key="14">
    <source>
        <dbReference type="Proteomes" id="UP000297635"/>
    </source>
</evidence>
<evidence type="ECO:0000256" key="11">
    <source>
        <dbReference type="HAMAP-Rule" id="MF_00244"/>
    </source>
</evidence>
<dbReference type="GeneID" id="82149682"/>
<keyword evidence="6 11" id="KW-0548">Nucleotidyltransferase</keyword>
<feature type="domain" description="Cytidyltransferase-like" evidence="12">
    <location>
        <begin position="5"/>
        <end position="163"/>
    </location>
</feature>
<comment type="caution">
    <text evidence="13">The sequence shown here is derived from an EMBL/GenBank/DDBJ whole genome shotgun (WGS) entry which is preliminary data.</text>
</comment>
<dbReference type="CDD" id="cd02165">
    <property type="entry name" value="NMNAT"/>
    <property type="match status" value="1"/>
</dbReference>
<evidence type="ECO:0000256" key="5">
    <source>
        <dbReference type="ARBA" id="ARBA00022679"/>
    </source>
</evidence>
<evidence type="ECO:0000256" key="7">
    <source>
        <dbReference type="ARBA" id="ARBA00022741"/>
    </source>
</evidence>
<proteinExistence type="inferred from homology"/>
<evidence type="ECO:0000256" key="9">
    <source>
        <dbReference type="ARBA" id="ARBA00023027"/>
    </source>
</evidence>
<gene>
    <name evidence="11" type="primary">nadD</name>
    <name evidence="13" type="ORF">EZ315_07750</name>
</gene>
<evidence type="ECO:0000256" key="6">
    <source>
        <dbReference type="ARBA" id="ARBA00022695"/>
    </source>
</evidence>
<dbReference type="EMBL" id="SJSA01000001">
    <property type="protein sequence ID" value="TGG40568.1"/>
    <property type="molecule type" value="Genomic_DNA"/>
</dbReference>
<dbReference type="SUPFAM" id="SSF52374">
    <property type="entry name" value="Nucleotidylyl transferase"/>
    <property type="match status" value="1"/>
</dbReference>
<organism evidence="13 14">
    <name type="scientific">Duncaniella freteri</name>
    <dbReference type="NCBI Taxonomy" id="2530391"/>
    <lineage>
        <taxon>Bacteria</taxon>
        <taxon>Pseudomonadati</taxon>
        <taxon>Bacteroidota</taxon>
        <taxon>Bacteroidia</taxon>
        <taxon>Bacteroidales</taxon>
        <taxon>Muribaculaceae</taxon>
        <taxon>Duncaniella</taxon>
    </lineage>
</organism>
<evidence type="ECO:0000256" key="2">
    <source>
        <dbReference type="ARBA" id="ARBA00005019"/>
    </source>
</evidence>
<evidence type="ECO:0000313" key="13">
    <source>
        <dbReference type="EMBL" id="TGG40568.1"/>
    </source>
</evidence>
<dbReference type="InterPro" id="IPR004821">
    <property type="entry name" value="Cyt_trans-like"/>
</dbReference>
<evidence type="ECO:0000256" key="3">
    <source>
        <dbReference type="ARBA" id="ARBA00009014"/>
    </source>
</evidence>
<keyword evidence="7 11" id="KW-0547">Nucleotide-binding</keyword>
<dbReference type="Gene3D" id="3.40.50.620">
    <property type="entry name" value="HUPs"/>
    <property type="match status" value="1"/>
</dbReference>
<protein>
    <recommendedName>
        <fullName evidence="11">Probable nicotinate-nucleotide adenylyltransferase</fullName>
        <ecNumber evidence="11">2.7.7.18</ecNumber>
    </recommendedName>
    <alternativeName>
        <fullName evidence="11">Deamido-NAD(+) diphosphorylase</fullName>
    </alternativeName>
    <alternativeName>
        <fullName evidence="11">Deamido-NAD(+) pyrophosphorylase</fullName>
    </alternativeName>
    <alternativeName>
        <fullName evidence="11">Nicotinate mononucleotide adenylyltransferase</fullName>
        <shortName evidence="11">NaMN adenylyltransferase</shortName>
    </alternativeName>
</protein>
<dbReference type="Pfam" id="PF01467">
    <property type="entry name" value="CTP_transf_like"/>
    <property type="match status" value="1"/>
</dbReference>
<evidence type="ECO:0000259" key="12">
    <source>
        <dbReference type="Pfam" id="PF01467"/>
    </source>
</evidence>
<dbReference type="UniPathway" id="UPA00253">
    <property type="reaction ID" value="UER00332"/>
</dbReference>
<dbReference type="AlphaFoldDB" id="A0A4Z0VAK0"/>
<comment type="catalytic activity">
    <reaction evidence="10 11">
        <text>nicotinate beta-D-ribonucleotide + ATP + H(+) = deamido-NAD(+) + diphosphate</text>
        <dbReference type="Rhea" id="RHEA:22860"/>
        <dbReference type="ChEBI" id="CHEBI:15378"/>
        <dbReference type="ChEBI" id="CHEBI:30616"/>
        <dbReference type="ChEBI" id="CHEBI:33019"/>
        <dbReference type="ChEBI" id="CHEBI:57502"/>
        <dbReference type="ChEBI" id="CHEBI:58437"/>
        <dbReference type="EC" id="2.7.7.18"/>
    </reaction>
</comment>
<evidence type="ECO:0000256" key="1">
    <source>
        <dbReference type="ARBA" id="ARBA00002324"/>
    </source>
</evidence>
<dbReference type="GO" id="GO:0004515">
    <property type="term" value="F:nicotinate-nucleotide adenylyltransferase activity"/>
    <property type="evidence" value="ECO:0007669"/>
    <property type="project" value="UniProtKB-UniRule"/>
</dbReference>
<sequence>MRIGVFGGSFNPVHIGHVMLASYLKQFEGFDEVWLMLSPLNPLKANSTELIPDVTRLKMLDIALKGAEGIKVSDIELSMPRPSYTINTLRYLAKRYPRHTFKLIIGSDNWKIFSQWKDSEAIIRDFGVVVYPRPGYPVGTIYDDDVEVVKAPMADVSSSFIRNAIARGKDMNYFLPSGVYDYIKTFNLYIPKPLSGNAVKP</sequence>
<keyword evidence="14" id="KW-1185">Reference proteome</keyword>
<evidence type="ECO:0000256" key="10">
    <source>
        <dbReference type="ARBA" id="ARBA00048721"/>
    </source>
</evidence>
<comment type="similarity">
    <text evidence="3 11">Belongs to the NadD family.</text>
</comment>
<dbReference type="HAMAP" id="MF_00244">
    <property type="entry name" value="NaMN_adenylyltr"/>
    <property type="match status" value="1"/>
</dbReference>
<keyword evidence="5 11" id="KW-0808">Transferase</keyword>
<comment type="pathway">
    <text evidence="2 11">Cofactor biosynthesis; NAD(+) biosynthesis; deamido-NAD(+) from nicotinate D-ribonucleotide: step 1/1.</text>
</comment>
<comment type="function">
    <text evidence="1 11">Catalyzes the reversible adenylation of nicotinate mononucleotide (NaMN) to nicotinic acid adenine dinucleotide (NaAD).</text>
</comment>
<dbReference type="EC" id="2.7.7.18" evidence="11"/>
<name>A0A4Z0VAK0_9BACT</name>
<dbReference type="Proteomes" id="UP000297635">
    <property type="component" value="Unassembled WGS sequence"/>
</dbReference>
<dbReference type="GO" id="GO:0009435">
    <property type="term" value="P:NAD+ biosynthetic process"/>
    <property type="evidence" value="ECO:0007669"/>
    <property type="project" value="UniProtKB-UniRule"/>
</dbReference>
<dbReference type="PANTHER" id="PTHR39321:SF3">
    <property type="entry name" value="PHOSPHOPANTETHEINE ADENYLYLTRANSFERASE"/>
    <property type="match status" value="1"/>
</dbReference>
<dbReference type="InterPro" id="IPR005248">
    <property type="entry name" value="NadD/NMNAT"/>
</dbReference>
<dbReference type="PANTHER" id="PTHR39321">
    <property type="entry name" value="NICOTINATE-NUCLEOTIDE ADENYLYLTRANSFERASE-RELATED"/>
    <property type="match status" value="1"/>
</dbReference>
<keyword evidence="8 11" id="KW-0067">ATP-binding</keyword>
<evidence type="ECO:0000256" key="4">
    <source>
        <dbReference type="ARBA" id="ARBA00022642"/>
    </source>
</evidence>
<evidence type="ECO:0000256" key="8">
    <source>
        <dbReference type="ARBA" id="ARBA00022840"/>
    </source>
</evidence>
<dbReference type="NCBIfam" id="TIGR00482">
    <property type="entry name" value="nicotinate (nicotinamide) nucleotide adenylyltransferase"/>
    <property type="match status" value="1"/>
</dbReference>
<dbReference type="RefSeq" id="WP_135471565.1">
    <property type="nucleotide sequence ID" value="NZ_CASCNC010000001.1"/>
</dbReference>
<dbReference type="GO" id="GO:0005524">
    <property type="term" value="F:ATP binding"/>
    <property type="evidence" value="ECO:0007669"/>
    <property type="project" value="UniProtKB-KW"/>
</dbReference>
<keyword evidence="9 11" id="KW-0520">NAD</keyword>
<accession>A0A4Z0VAK0</accession>
<keyword evidence="4 11" id="KW-0662">Pyridine nucleotide biosynthesis</keyword>
<reference evidence="13 14" key="1">
    <citation type="submission" date="2019-02" db="EMBL/GenBank/DDBJ databases">
        <title>Isolation and identification of novel species under the genus Muribaculum.</title>
        <authorList>
            <person name="Miyake S."/>
            <person name="Ding Y."/>
            <person name="Low A."/>
            <person name="Soh M."/>
            <person name="Seedorf H."/>
        </authorList>
    </citation>
    <scope>NUCLEOTIDE SEQUENCE [LARGE SCALE GENOMIC DNA]</scope>
    <source>
        <strain evidence="13 14">TLL-A3</strain>
    </source>
</reference>
<dbReference type="InterPro" id="IPR014729">
    <property type="entry name" value="Rossmann-like_a/b/a_fold"/>
</dbReference>